<accession>A0A165AQ45</accession>
<sequence length="180" mass="20984">RCKRGAPWPLSDVDWVDEARGWGPKWTFGYFNSWQPDISVSVRCNNDIKLLTNGRDTGNITYYETNYVSKKQGRNYNASALFAKSPAFQMKDNAYLQDARKHNQIMLFRCIHAMNSKQEVAAPMVMMLLMGWGFTFSSHRYETIYWSGFVRYLLRSDNGLRLPNRCVNFVHHHGQIDNSQ</sequence>
<dbReference type="OrthoDB" id="3054702at2759"/>
<dbReference type="GeneID" id="63822383"/>
<evidence type="ECO:0000313" key="2">
    <source>
        <dbReference type="Proteomes" id="UP000076871"/>
    </source>
</evidence>
<gene>
    <name evidence="1" type="ORF">LAESUDRAFT_667988</name>
</gene>
<keyword evidence="2" id="KW-1185">Reference proteome</keyword>
<dbReference type="InParanoid" id="A0A165AQ45"/>
<dbReference type="STRING" id="1314785.A0A165AQ45"/>
<protein>
    <submittedName>
        <fullName evidence="1">Uncharacterized protein</fullName>
    </submittedName>
</protein>
<dbReference type="Proteomes" id="UP000076871">
    <property type="component" value="Unassembled WGS sequence"/>
</dbReference>
<name>A0A165AQ45_9APHY</name>
<dbReference type="RefSeq" id="XP_040757177.1">
    <property type="nucleotide sequence ID" value="XM_040905353.1"/>
</dbReference>
<organism evidence="1 2">
    <name type="scientific">Laetiporus sulphureus 93-53</name>
    <dbReference type="NCBI Taxonomy" id="1314785"/>
    <lineage>
        <taxon>Eukaryota</taxon>
        <taxon>Fungi</taxon>
        <taxon>Dikarya</taxon>
        <taxon>Basidiomycota</taxon>
        <taxon>Agaricomycotina</taxon>
        <taxon>Agaricomycetes</taxon>
        <taxon>Polyporales</taxon>
        <taxon>Laetiporus</taxon>
    </lineage>
</organism>
<dbReference type="AlphaFoldDB" id="A0A165AQ45"/>
<dbReference type="EMBL" id="KV427887">
    <property type="protein sequence ID" value="KZS99436.1"/>
    <property type="molecule type" value="Genomic_DNA"/>
</dbReference>
<evidence type="ECO:0000313" key="1">
    <source>
        <dbReference type="EMBL" id="KZS99436.1"/>
    </source>
</evidence>
<feature type="non-terminal residue" evidence="1">
    <location>
        <position position="1"/>
    </location>
</feature>
<reference evidence="1 2" key="1">
    <citation type="journal article" date="2016" name="Mol. Biol. Evol.">
        <title>Comparative Genomics of Early-Diverging Mushroom-Forming Fungi Provides Insights into the Origins of Lignocellulose Decay Capabilities.</title>
        <authorList>
            <person name="Nagy L.G."/>
            <person name="Riley R."/>
            <person name="Tritt A."/>
            <person name="Adam C."/>
            <person name="Daum C."/>
            <person name="Floudas D."/>
            <person name="Sun H."/>
            <person name="Yadav J.S."/>
            <person name="Pangilinan J."/>
            <person name="Larsson K.H."/>
            <person name="Matsuura K."/>
            <person name="Barry K."/>
            <person name="Labutti K."/>
            <person name="Kuo R."/>
            <person name="Ohm R.A."/>
            <person name="Bhattacharya S.S."/>
            <person name="Shirouzu T."/>
            <person name="Yoshinaga Y."/>
            <person name="Martin F.M."/>
            <person name="Grigoriev I.V."/>
            <person name="Hibbett D.S."/>
        </authorList>
    </citation>
    <scope>NUCLEOTIDE SEQUENCE [LARGE SCALE GENOMIC DNA]</scope>
    <source>
        <strain evidence="1 2">93-53</strain>
    </source>
</reference>
<proteinExistence type="predicted"/>